<dbReference type="OrthoDB" id="2504795at2759"/>
<evidence type="ECO:0000313" key="1">
    <source>
        <dbReference type="EMBL" id="MBW0530449.1"/>
    </source>
</evidence>
<evidence type="ECO:0008006" key="3">
    <source>
        <dbReference type="Google" id="ProtNLM"/>
    </source>
</evidence>
<dbReference type="EMBL" id="AVOT02036011">
    <property type="protein sequence ID" value="MBW0530449.1"/>
    <property type="molecule type" value="Genomic_DNA"/>
</dbReference>
<keyword evidence="2" id="KW-1185">Reference proteome</keyword>
<organism evidence="1 2">
    <name type="scientific">Austropuccinia psidii MF-1</name>
    <dbReference type="NCBI Taxonomy" id="1389203"/>
    <lineage>
        <taxon>Eukaryota</taxon>
        <taxon>Fungi</taxon>
        <taxon>Dikarya</taxon>
        <taxon>Basidiomycota</taxon>
        <taxon>Pucciniomycotina</taxon>
        <taxon>Pucciniomycetes</taxon>
        <taxon>Pucciniales</taxon>
        <taxon>Sphaerophragmiaceae</taxon>
        <taxon>Austropuccinia</taxon>
    </lineage>
</organism>
<dbReference type="Proteomes" id="UP000765509">
    <property type="component" value="Unassembled WGS sequence"/>
</dbReference>
<sequence length="174" mass="20435">MLTNTISQNYHTKQEVAFRSFFCRLTLPTNFKRKKSHLNELLLKALITSNIPFRFVENPFFKQFREELVQSPFNLLNQFEISNNILPQMHAKHELSLMRDLNNQDNLTLSLDGWTDVSGNSIYAMLLLCGQYFKRFVEILDLNCIQHTSNNILKAKTSHQGQEYSSWKDFSSCY</sequence>
<name>A0A9Q3F0Q4_9BASI</name>
<gene>
    <name evidence="1" type="ORF">O181_070164</name>
</gene>
<accession>A0A9Q3F0Q4</accession>
<evidence type="ECO:0000313" key="2">
    <source>
        <dbReference type="Proteomes" id="UP000765509"/>
    </source>
</evidence>
<protein>
    <recommendedName>
        <fullName evidence="3">DUF659 domain-containing protein</fullName>
    </recommendedName>
</protein>
<proteinExistence type="predicted"/>
<comment type="caution">
    <text evidence="1">The sequence shown here is derived from an EMBL/GenBank/DDBJ whole genome shotgun (WGS) entry which is preliminary data.</text>
</comment>
<dbReference type="AlphaFoldDB" id="A0A9Q3F0Q4"/>
<reference evidence="1" key="1">
    <citation type="submission" date="2021-03" db="EMBL/GenBank/DDBJ databases">
        <title>Draft genome sequence of rust myrtle Austropuccinia psidii MF-1, a brazilian biotype.</title>
        <authorList>
            <person name="Quecine M.C."/>
            <person name="Pachon D.M.R."/>
            <person name="Bonatelli M.L."/>
            <person name="Correr F.H."/>
            <person name="Franceschini L.M."/>
            <person name="Leite T.F."/>
            <person name="Margarido G.R.A."/>
            <person name="Almeida C.A."/>
            <person name="Ferrarezi J.A."/>
            <person name="Labate C.A."/>
        </authorList>
    </citation>
    <scope>NUCLEOTIDE SEQUENCE</scope>
    <source>
        <strain evidence="1">MF-1</strain>
    </source>
</reference>